<comment type="caution">
    <text evidence="3">The sequence shown here is derived from an EMBL/GenBank/DDBJ whole genome shotgun (WGS) entry which is preliminary data.</text>
</comment>
<evidence type="ECO:0000313" key="3">
    <source>
        <dbReference type="EMBL" id="KAJ4469621.1"/>
    </source>
</evidence>
<feature type="compositionally biased region" description="Polar residues" evidence="2">
    <location>
        <begin position="181"/>
        <end position="212"/>
    </location>
</feature>
<feature type="region of interest" description="Disordered" evidence="2">
    <location>
        <begin position="253"/>
        <end position="282"/>
    </location>
</feature>
<name>A0ABQ8V7M6_9AGAR</name>
<feature type="compositionally biased region" description="Polar residues" evidence="2">
    <location>
        <begin position="130"/>
        <end position="142"/>
    </location>
</feature>
<protein>
    <recommendedName>
        <fullName evidence="5">BZIP domain-containing protein</fullName>
    </recommendedName>
</protein>
<evidence type="ECO:0000256" key="1">
    <source>
        <dbReference type="SAM" id="Coils"/>
    </source>
</evidence>
<keyword evidence="4" id="KW-1185">Reference proteome</keyword>
<evidence type="ECO:0008006" key="5">
    <source>
        <dbReference type="Google" id="ProtNLM"/>
    </source>
</evidence>
<dbReference type="EMBL" id="JANVFT010000095">
    <property type="protein sequence ID" value="KAJ4469621.1"/>
    <property type="molecule type" value="Genomic_DNA"/>
</dbReference>
<evidence type="ECO:0000256" key="2">
    <source>
        <dbReference type="SAM" id="MobiDB-lite"/>
    </source>
</evidence>
<sequence>MVRGRKRDISAPLTRSLILQRDYRARKAKYISDLETRYQKLEADNLRLSKEVKDLKYQLRQKIRRKEALFASLTTEADTEKARALNKVIFSLSSAAASIKSFQSLTKSDDYDAQAPEESSLIDWERGRPSPSNDHIGLSTNDIRPLQLYSPVSNPSPPPSLPTSSPRNILPESWNPEFMAQNHSSDTNPVDGSTSRARHMQPQSAVSDQYEQSHAYLPSQGRPDLLVELSSSTQSGTITYSQSFFEHELSTASFRNDRSSNRPVSSYDRLPHNSTGQLIPFKLNEPSLPQDIRSMAPYSYERTLSQSLRNFV</sequence>
<organism evidence="3 4">
    <name type="scientific">Lentinula lateritia</name>
    <dbReference type="NCBI Taxonomy" id="40482"/>
    <lineage>
        <taxon>Eukaryota</taxon>
        <taxon>Fungi</taxon>
        <taxon>Dikarya</taxon>
        <taxon>Basidiomycota</taxon>
        <taxon>Agaricomycotina</taxon>
        <taxon>Agaricomycetes</taxon>
        <taxon>Agaricomycetidae</taxon>
        <taxon>Agaricales</taxon>
        <taxon>Marasmiineae</taxon>
        <taxon>Omphalotaceae</taxon>
        <taxon>Lentinula</taxon>
    </lineage>
</organism>
<reference evidence="3" key="1">
    <citation type="submission" date="2022-08" db="EMBL/GenBank/DDBJ databases">
        <title>A Global Phylogenomic Analysis of the Shiitake Genus Lentinula.</title>
        <authorList>
            <consortium name="DOE Joint Genome Institute"/>
            <person name="Sierra-Patev S."/>
            <person name="Min B."/>
            <person name="Naranjo-Ortiz M."/>
            <person name="Looney B."/>
            <person name="Konkel Z."/>
            <person name="Slot J.C."/>
            <person name="Sakamoto Y."/>
            <person name="Steenwyk J.L."/>
            <person name="Rokas A."/>
            <person name="Carro J."/>
            <person name="Camarero S."/>
            <person name="Ferreira P."/>
            <person name="Molpeceres G."/>
            <person name="Ruiz-Duenas F.J."/>
            <person name="Serrano A."/>
            <person name="Henrissat B."/>
            <person name="Drula E."/>
            <person name="Hughes K.W."/>
            <person name="Mata J.L."/>
            <person name="Ishikawa N.K."/>
            <person name="Vargas-Isla R."/>
            <person name="Ushijima S."/>
            <person name="Smith C.A."/>
            <person name="Ahrendt S."/>
            <person name="Andreopoulos W."/>
            <person name="He G."/>
            <person name="Labutti K."/>
            <person name="Lipzen A."/>
            <person name="Ng V."/>
            <person name="Riley R."/>
            <person name="Sandor L."/>
            <person name="Barry K."/>
            <person name="Martinez A.T."/>
            <person name="Xiao Y."/>
            <person name="Gibbons J.G."/>
            <person name="Terashima K."/>
            <person name="Grigoriev I.V."/>
            <person name="Hibbett D.S."/>
        </authorList>
    </citation>
    <scope>NUCLEOTIDE SEQUENCE</scope>
    <source>
        <strain evidence="3">RHP3577 ss4</strain>
    </source>
</reference>
<feature type="coiled-coil region" evidence="1">
    <location>
        <begin position="31"/>
        <end position="58"/>
    </location>
</feature>
<proteinExistence type="predicted"/>
<keyword evidence="1" id="KW-0175">Coiled coil</keyword>
<dbReference type="Proteomes" id="UP001150217">
    <property type="component" value="Unassembled WGS sequence"/>
</dbReference>
<accession>A0ABQ8V7M6</accession>
<dbReference type="Gene3D" id="1.20.5.170">
    <property type="match status" value="1"/>
</dbReference>
<feature type="region of interest" description="Disordered" evidence="2">
    <location>
        <begin position="105"/>
        <end position="212"/>
    </location>
</feature>
<evidence type="ECO:0000313" key="4">
    <source>
        <dbReference type="Proteomes" id="UP001150217"/>
    </source>
</evidence>
<gene>
    <name evidence="3" type="ORF">C8R41DRAFT_852789</name>
</gene>